<dbReference type="Pfam" id="PF12138">
    <property type="entry name" value="Spherulin4"/>
    <property type="match status" value="1"/>
</dbReference>
<keyword evidence="2" id="KW-1185">Reference proteome</keyword>
<dbReference type="InterPro" id="IPR021986">
    <property type="entry name" value="Spherulin4"/>
</dbReference>
<evidence type="ECO:0000313" key="1">
    <source>
        <dbReference type="EMBL" id="KAF1996313.1"/>
    </source>
</evidence>
<dbReference type="EMBL" id="ML977627">
    <property type="protein sequence ID" value="KAF1996313.1"/>
    <property type="molecule type" value="Genomic_DNA"/>
</dbReference>
<protein>
    <recommendedName>
        <fullName evidence="3">Spherulation-specific family 4</fullName>
    </recommendedName>
</protein>
<dbReference type="Proteomes" id="UP000799779">
    <property type="component" value="Unassembled WGS sequence"/>
</dbReference>
<organism evidence="1 2">
    <name type="scientific">Amniculicola lignicola CBS 123094</name>
    <dbReference type="NCBI Taxonomy" id="1392246"/>
    <lineage>
        <taxon>Eukaryota</taxon>
        <taxon>Fungi</taxon>
        <taxon>Dikarya</taxon>
        <taxon>Ascomycota</taxon>
        <taxon>Pezizomycotina</taxon>
        <taxon>Dothideomycetes</taxon>
        <taxon>Pleosporomycetidae</taxon>
        <taxon>Pleosporales</taxon>
        <taxon>Amniculicolaceae</taxon>
        <taxon>Amniculicola</taxon>
    </lineage>
</organism>
<dbReference type="AlphaFoldDB" id="A0A6A5W389"/>
<evidence type="ECO:0000313" key="2">
    <source>
        <dbReference type="Proteomes" id="UP000799779"/>
    </source>
</evidence>
<dbReference type="PANTHER" id="PTHR35040">
    <property type="match status" value="1"/>
</dbReference>
<accession>A0A6A5W389</accession>
<dbReference type="PANTHER" id="PTHR35040:SF7">
    <property type="entry name" value="FIBRONECTIN TYPE-III DOMAIN-CONTAINING PROTEIN-RELATED"/>
    <property type="match status" value="1"/>
</dbReference>
<name>A0A6A5W389_9PLEO</name>
<dbReference type="OrthoDB" id="5342184at2759"/>
<reference evidence="1" key="1">
    <citation type="journal article" date="2020" name="Stud. Mycol.">
        <title>101 Dothideomycetes genomes: a test case for predicting lifestyles and emergence of pathogens.</title>
        <authorList>
            <person name="Haridas S."/>
            <person name="Albert R."/>
            <person name="Binder M."/>
            <person name="Bloem J."/>
            <person name="Labutti K."/>
            <person name="Salamov A."/>
            <person name="Andreopoulos B."/>
            <person name="Baker S."/>
            <person name="Barry K."/>
            <person name="Bills G."/>
            <person name="Bluhm B."/>
            <person name="Cannon C."/>
            <person name="Castanera R."/>
            <person name="Culley D."/>
            <person name="Daum C."/>
            <person name="Ezra D."/>
            <person name="Gonzalez J."/>
            <person name="Henrissat B."/>
            <person name="Kuo A."/>
            <person name="Liang C."/>
            <person name="Lipzen A."/>
            <person name="Lutzoni F."/>
            <person name="Magnuson J."/>
            <person name="Mondo S."/>
            <person name="Nolan M."/>
            <person name="Ohm R."/>
            <person name="Pangilinan J."/>
            <person name="Park H.-J."/>
            <person name="Ramirez L."/>
            <person name="Alfaro M."/>
            <person name="Sun H."/>
            <person name="Tritt A."/>
            <person name="Yoshinaga Y."/>
            <person name="Zwiers L.-H."/>
            <person name="Turgeon B."/>
            <person name="Goodwin S."/>
            <person name="Spatafora J."/>
            <person name="Crous P."/>
            <person name="Grigoriev I."/>
        </authorList>
    </citation>
    <scope>NUCLEOTIDE SEQUENCE</scope>
    <source>
        <strain evidence="1">CBS 123094</strain>
    </source>
</reference>
<evidence type="ECO:0008006" key="3">
    <source>
        <dbReference type="Google" id="ProtNLM"/>
    </source>
</evidence>
<gene>
    <name evidence="1" type="ORF">P154DRAFT_556379</name>
</gene>
<proteinExistence type="predicted"/>
<sequence>MVVQSRSAAMSILLPLYIYPKLGYWQPLYDAATAYPDVDFTVVVNPCSGPCMGSLPDQAYLDEIPKLGTYGNIRRLGYVATTYATKEIDKVLAEIDTYAKWPALANQTQFRVDGIFFDEAPSLYDEKKYEYMKAAGQRVRSGTGFQQKYVVHNPGTAVSSLTTGSPSYLNLTDVTVVLESSYDDWLQRYSTIPAGISTSKLAVILHSVPTVDQTKLNDIVDSVEEVADWVYMTDLAVKDEYYHSWGNIFGSIVQAVNAR</sequence>